<dbReference type="AlphaFoldDB" id="A0A1R3KXI8"/>
<reference evidence="2" key="1">
    <citation type="submission" date="2013-09" db="EMBL/GenBank/DDBJ databases">
        <title>Corchorus olitorius genome sequencing.</title>
        <authorList>
            <person name="Alam M."/>
            <person name="Haque M.S."/>
            <person name="Islam M.S."/>
            <person name="Emdad E.M."/>
            <person name="Islam M.M."/>
            <person name="Ahmed B."/>
            <person name="Halim A."/>
            <person name="Hossen Q.M.M."/>
            <person name="Hossain M.Z."/>
            <person name="Ahmed R."/>
            <person name="Khan M.M."/>
            <person name="Islam R."/>
            <person name="Rashid M.M."/>
            <person name="Khan S.A."/>
            <person name="Rahman M.S."/>
            <person name="Alam M."/>
            <person name="Yahiya A.S."/>
            <person name="Khan M.S."/>
            <person name="Azam M.S."/>
            <person name="Haque T."/>
            <person name="Lashkar M.Z.H."/>
            <person name="Akhand A.I."/>
            <person name="Morshed G."/>
            <person name="Roy S."/>
            <person name="Uddin K.S."/>
            <person name="Rabeya T."/>
            <person name="Hossain A.S."/>
            <person name="Chowdhury A."/>
            <person name="Snigdha A.R."/>
            <person name="Mortoza M.S."/>
            <person name="Matin S.A."/>
            <person name="Hoque S.M.E."/>
            <person name="Islam M.K."/>
            <person name="Roy D.K."/>
            <person name="Haider R."/>
            <person name="Moosa M.M."/>
            <person name="Elias S.M."/>
            <person name="Hasan A.M."/>
            <person name="Jahan S."/>
            <person name="Shafiuddin M."/>
            <person name="Mahmood N."/>
            <person name="Shommy N.S."/>
        </authorList>
    </citation>
    <scope>NUCLEOTIDE SEQUENCE [LARGE SCALE GENOMIC DNA]</scope>
    <source>
        <strain evidence="2">cv. O-4</strain>
    </source>
</reference>
<gene>
    <name evidence="1" type="ORF">COLO4_03669</name>
</gene>
<name>A0A1R3KXI8_9ROSI</name>
<protein>
    <submittedName>
        <fullName evidence="1">Pectinesterase inhibitor</fullName>
    </submittedName>
</protein>
<dbReference type="EMBL" id="AWUE01010191">
    <property type="protein sequence ID" value="OMP11824.1"/>
    <property type="molecule type" value="Genomic_DNA"/>
</dbReference>
<accession>A0A1R3KXI8</accession>
<sequence>MVLNQNFSSAAIGQCGESLISKACNESRNPDLLQKHIRNRPVDQKGKKLQKPLQGCNGGGYKYDNALYALNIIAILAFNEKNYYEAYHAVSIAGHCATACNDVCHEGGLTMFQQHNNEIYAFTSVVQSLFIKLVSADQLRDNRIQ</sequence>
<comment type="caution">
    <text evidence="1">The sequence shown here is derived from an EMBL/GenBank/DDBJ whole genome shotgun (WGS) entry which is preliminary data.</text>
</comment>
<evidence type="ECO:0000313" key="2">
    <source>
        <dbReference type="Proteomes" id="UP000187203"/>
    </source>
</evidence>
<keyword evidence="2" id="KW-1185">Reference proteome</keyword>
<organism evidence="1 2">
    <name type="scientific">Corchorus olitorius</name>
    <dbReference type="NCBI Taxonomy" id="93759"/>
    <lineage>
        <taxon>Eukaryota</taxon>
        <taxon>Viridiplantae</taxon>
        <taxon>Streptophyta</taxon>
        <taxon>Embryophyta</taxon>
        <taxon>Tracheophyta</taxon>
        <taxon>Spermatophyta</taxon>
        <taxon>Magnoliopsida</taxon>
        <taxon>eudicotyledons</taxon>
        <taxon>Gunneridae</taxon>
        <taxon>Pentapetalae</taxon>
        <taxon>rosids</taxon>
        <taxon>malvids</taxon>
        <taxon>Malvales</taxon>
        <taxon>Malvaceae</taxon>
        <taxon>Grewioideae</taxon>
        <taxon>Apeibeae</taxon>
        <taxon>Corchorus</taxon>
    </lineage>
</organism>
<proteinExistence type="predicted"/>
<dbReference type="Proteomes" id="UP000187203">
    <property type="component" value="Unassembled WGS sequence"/>
</dbReference>
<dbReference type="InterPro" id="IPR035513">
    <property type="entry name" value="Invertase/methylesterase_inhib"/>
</dbReference>
<evidence type="ECO:0000313" key="1">
    <source>
        <dbReference type="EMBL" id="OMP11824.1"/>
    </source>
</evidence>
<dbReference type="OrthoDB" id="764172at2759"/>
<dbReference type="SUPFAM" id="SSF101148">
    <property type="entry name" value="Plant invertase/pectin methylesterase inhibitor"/>
    <property type="match status" value="1"/>
</dbReference>